<comment type="caution">
    <text evidence="1">The sequence shown here is derived from an EMBL/GenBank/DDBJ whole genome shotgun (WGS) entry which is preliminary data.</text>
</comment>
<evidence type="ECO:0000313" key="1">
    <source>
        <dbReference type="EMBL" id="RXH81065.1"/>
    </source>
</evidence>
<sequence>MLRLLLLSRHHSQAVDDDHLHLLCDQDSVSSREDDNELEEEEIVDDQDSVSSKPLKGIALQSHTLEHSWTFWSSGIILFGW</sequence>
<accession>A0A498IG18</accession>
<dbReference type="EMBL" id="RDQH01000338">
    <property type="protein sequence ID" value="RXH81065.1"/>
    <property type="molecule type" value="Genomic_DNA"/>
</dbReference>
<reference evidence="1 2" key="1">
    <citation type="submission" date="2018-10" db="EMBL/GenBank/DDBJ databases">
        <title>A high-quality apple genome assembly.</title>
        <authorList>
            <person name="Hu J."/>
        </authorList>
    </citation>
    <scope>NUCLEOTIDE SEQUENCE [LARGE SCALE GENOMIC DNA]</scope>
    <source>
        <strain evidence="2">cv. HFTH1</strain>
        <tissue evidence="1">Young leaf</tissue>
    </source>
</reference>
<name>A0A498IG18_MALDO</name>
<evidence type="ECO:0000313" key="2">
    <source>
        <dbReference type="Proteomes" id="UP000290289"/>
    </source>
</evidence>
<dbReference type="AlphaFoldDB" id="A0A498IG18"/>
<gene>
    <name evidence="1" type="ORF">DVH24_004979</name>
</gene>
<proteinExistence type="predicted"/>
<protein>
    <submittedName>
        <fullName evidence="1">Uncharacterized protein</fullName>
    </submittedName>
</protein>
<keyword evidence="2" id="KW-1185">Reference proteome</keyword>
<dbReference type="Proteomes" id="UP000290289">
    <property type="component" value="Chromosome 12"/>
</dbReference>
<organism evidence="1 2">
    <name type="scientific">Malus domestica</name>
    <name type="common">Apple</name>
    <name type="synonym">Pyrus malus</name>
    <dbReference type="NCBI Taxonomy" id="3750"/>
    <lineage>
        <taxon>Eukaryota</taxon>
        <taxon>Viridiplantae</taxon>
        <taxon>Streptophyta</taxon>
        <taxon>Embryophyta</taxon>
        <taxon>Tracheophyta</taxon>
        <taxon>Spermatophyta</taxon>
        <taxon>Magnoliopsida</taxon>
        <taxon>eudicotyledons</taxon>
        <taxon>Gunneridae</taxon>
        <taxon>Pentapetalae</taxon>
        <taxon>rosids</taxon>
        <taxon>fabids</taxon>
        <taxon>Rosales</taxon>
        <taxon>Rosaceae</taxon>
        <taxon>Amygdaloideae</taxon>
        <taxon>Maleae</taxon>
        <taxon>Malus</taxon>
    </lineage>
</organism>